<protein>
    <submittedName>
        <fullName evidence="1">Uncharacterized protein</fullName>
    </submittedName>
</protein>
<sequence length="80" mass="9012">MGGHDAGSQHQFTGIAKYLNSYNITARRNMSTLHCSLSIQLYTAYTLSLIIRVDVFGGLHIRFSRTFSPLESMVTALRFK</sequence>
<evidence type="ECO:0000313" key="2">
    <source>
        <dbReference type="Proteomes" id="UP000694701"/>
    </source>
</evidence>
<accession>A0A8C2JQW5</accession>
<name>A0A8C2JQW5_CYPCA</name>
<proteinExistence type="predicted"/>
<dbReference type="Ensembl" id="ENSCCRT00020106954.1">
    <property type="protein sequence ID" value="ENSCCRP00020097824.1"/>
    <property type="gene ID" value="ENSCCRG00020045002.1"/>
</dbReference>
<organism evidence="1 2">
    <name type="scientific">Cyprinus carpio</name>
    <name type="common">Common carp</name>
    <dbReference type="NCBI Taxonomy" id="7962"/>
    <lineage>
        <taxon>Eukaryota</taxon>
        <taxon>Metazoa</taxon>
        <taxon>Chordata</taxon>
        <taxon>Craniata</taxon>
        <taxon>Vertebrata</taxon>
        <taxon>Euteleostomi</taxon>
        <taxon>Actinopterygii</taxon>
        <taxon>Neopterygii</taxon>
        <taxon>Teleostei</taxon>
        <taxon>Ostariophysi</taxon>
        <taxon>Cypriniformes</taxon>
        <taxon>Cyprinidae</taxon>
        <taxon>Cyprininae</taxon>
        <taxon>Cyprinus</taxon>
    </lineage>
</organism>
<dbReference type="Pfam" id="PF14960">
    <property type="entry name" value="ATP_synth_reg"/>
    <property type="match status" value="1"/>
</dbReference>
<dbReference type="AlphaFoldDB" id="A0A8C2JQW5"/>
<reference evidence="1" key="1">
    <citation type="submission" date="2025-08" db="UniProtKB">
        <authorList>
            <consortium name="Ensembl"/>
        </authorList>
    </citation>
    <scope>IDENTIFICATION</scope>
</reference>
<evidence type="ECO:0000313" key="1">
    <source>
        <dbReference type="Ensembl" id="ENSCCRP00020097824.1"/>
    </source>
</evidence>
<dbReference type="Proteomes" id="UP000694701">
    <property type="component" value="Unplaced"/>
</dbReference>
<dbReference type="InterPro" id="IPR009125">
    <property type="entry name" value="ATPMK"/>
</dbReference>